<dbReference type="InterPro" id="IPR007372">
    <property type="entry name" value="Lipid/polyisoprenoid-bd_YceI"/>
</dbReference>
<sequence>MKRVIFLAICLATFISCKKENKQQEENKTETVAKATTYQVDPSVTTVEWTAYKTTAKTPVKGKFLNLNIDSPIQAEAKQNAFEGLTFNIPVSSFFSNNEERDTKIKTVFWAVMKETSLVSGNFSDVKGNEESGTMNLNLKMNGETIAIPMQYSIVENKVLLNGTINNLLDWKMEEAFNSLHKACETLHTGEDGVSKTWQEVAINAVAVLKTK</sequence>
<evidence type="ECO:0000313" key="2">
    <source>
        <dbReference type="EMBL" id="MFD0964956.1"/>
    </source>
</evidence>
<comment type="caution">
    <text evidence="2">The sequence shown here is derived from an EMBL/GenBank/DDBJ whole genome shotgun (WGS) entry which is preliminary data.</text>
</comment>
<dbReference type="Gene3D" id="2.40.128.110">
    <property type="entry name" value="Lipid/polyisoprenoid-binding, YceI-like"/>
    <property type="match status" value="1"/>
</dbReference>
<proteinExistence type="predicted"/>
<protein>
    <submittedName>
        <fullName evidence="2">YceI family protein</fullName>
    </submittedName>
</protein>
<dbReference type="InterPro" id="IPR036761">
    <property type="entry name" value="TTHA0802/YceI-like_sf"/>
</dbReference>
<dbReference type="EMBL" id="JBHTJM010000010">
    <property type="protein sequence ID" value="MFD0964956.1"/>
    <property type="molecule type" value="Genomic_DNA"/>
</dbReference>
<name>A0ABW3I530_9FLAO</name>
<keyword evidence="3" id="KW-1185">Reference proteome</keyword>
<gene>
    <name evidence="2" type="ORF">ACFQ1O_13145</name>
</gene>
<dbReference type="Pfam" id="PF04264">
    <property type="entry name" value="YceI"/>
    <property type="match status" value="1"/>
</dbReference>
<feature type="domain" description="Lipid/polyisoprenoid-binding YceI-like" evidence="1">
    <location>
        <begin position="38"/>
        <end position="173"/>
    </location>
</feature>
<evidence type="ECO:0000259" key="1">
    <source>
        <dbReference type="Pfam" id="PF04264"/>
    </source>
</evidence>
<organism evidence="2 3">
    <name type="scientific">Pseudofulvibacter geojedonensis</name>
    <dbReference type="NCBI Taxonomy" id="1123758"/>
    <lineage>
        <taxon>Bacteria</taxon>
        <taxon>Pseudomonadati</taxon>
        <taxon>Bacteroidota</taxon>
        <taxon>Flavobacteriia</taxon>
        <taxon>Flavobacteriales</taxon>
        <taxon>Flavobacteriaceae</taxon>
        <taxon>Pseudofulvibacter</taxon>
    </lineage>
</organism>
<dbReference type="Proteomes" id="UP001596997">
    <property type="component" value="Unassembled WGS sequence"/>
</dbReference>
<reference evidence="3" key="1">
    <citation type="journal article" date="2019" name="Int. J. Syst. Evol. Microbiol.">
        <title>The Global Catalogue of Microorganisms (GCM) 10K type strain sequencing project: providing services to taxonomists for standard genome sequencing and annotation.</title>
        <authorList>
            <consortium name="The Broad Institute Genomics Platform"/>
            <consortium name="The Broad Institute Genome Sequencing Center for Infectious Disease"/>
            <person name="Wu L."/>
            <person name="Ma J."/>
        </authorList>
    </citation>
    <scope>NUCLEOTIDE SEQUENCE [LARGE SCALE GENOMIC DNA]</scope>
    <source>
        <strain evidence="3">CCUG 62114</strain>
    </source>
</reference>
<dbReference type="PROSITE" id="PS51257">
    <property type="entry name" value="PROKAR_LIPOPROTEIN"/>
    <property type="match status" value="1"/>
</dbReference>
<accession>A0ABW3I530</accession>
<dbReference type="SUPFAM" id="SSF101874">
    <property type="entry name" value="YceI-like"/>
    <property type="match status" value="1"/>
</dbReference>
<dbReference type="RefSeq" id="WP_377716637.1">
    <property type="nucleotide sequence ID" value="NZ_JBHTJM010000010.1"/>
</dbReference>
<evidence type="ECO:0000313" key="3">
    <source>
        <dbReference type="Proteomes" id="UP001596997"/>
    </source>
</evidence>